<organism evidence="1 2">
    <name type="scientific">Zavarzinia compransoris</name>
    <dbReference type="NCBI Taxonomy" id="1264899"/>
    <lineage>
        <taxon>Bacteria</taxon>
        <taxon>Pseudomonadati</taxon>
        <taxon>Pseudomonadota</taxon>
        <taxon>Alphaproteobacteria</taxon>
        <taxon>Rhodospirillales</taxon>
        <taxon>Zavarziniaceae</taxon>
        <taxon>Zavarzinia</taxon>
    </lineage>
</organism>
<sequence length="148" mass="16710">MTGKSRLYEEDFYAWANEQAALLRAGRLAAADIEHIAEEIESMGKAEKRELISRLAVLLLHLLKWRFQPALQGASWRTTILNQRDDLADLLADNPSLRAQVDDSLQRAYRKARRTAGLETGLAEESFPPACPWSFDQIIDPAFWPAGD</sequence>
<dbReference type="EMBL" id="QGLF01000003">
    <property type="protein sequence ID" value="PWR20671.1"/>
    <property type="molecule type" value="Genomic_DNA"/>
</dbReference>
<protein>
    <submittedName>
        <fullName evidence="1">DUF29 domain-containing protein</fullName>
    </submittedName>
</protein>
<dbReference type="InterPro" id="IPR002636">
    <property type="entry name" value="DUF29"/>
</dbReference>
<dbReference type="Proteomes" id="UP000246077">
    <property type="component" value="Unassembled WGS sequence"/>
</dbReference>
<gene>
    <name evidence="1" type="ORF">DKG75_11765</name>
</gene>
<reference evidence="2" key="1">
    <citation type="submission" date="2018-05" db="EMBL/GenBank/DDBJ databases">
        <title>Zavarzinia sp. HR-AS.</title>
        <authorList>
            <person name="Lee Y."/>
            <person name="Jeon C.O."/>
        </authorList>
    </citation>
    <scope>NUCLEOTIDE SEQUENCE [LARGE SCALE GENOMIC DNA]</scope>
    <source>
        <strain evidence="2">DSM 1231</strain>
    </source>
</reference>
<dbReference type="AlphaFoldDB" id="A0A317E266"/>
<comment type="caution">
    <text evidence="1">The sequence shown here is derived from an EMBL/GenBank/DDBJ whole genome shotgun (WGS) entry which is preliminary data.</text>
</comment>
<accession>A0A317E266</accession>
<proteinExistence type="predicted"/>
<evidence type="ECO:0000313" key="1">
    <source>
        <dbReference type="EMBL" id="PWR20671.1"/>
    </source>
</evidence>
<keyword evidence="2" id="KW-1185">Reference proteome</keyword>
<dbReference type="Gene3D" id="1.20.1220.20">
    <property type="entry name" value="Uncharcterised protein PF01724"/>
    <property type="match status" value="1"/>
</dbReference>
<name>A0A317E266_9PROT</name>
<dbReference type="OrthoDB" id="425753at2"/>
<dbReference type="Pfam" id="PF01724">
    <property type="entry name" value="DUF29"/>
    <property type="match status" value="1"/>
</dbReference>
<evidence type="ECO:0000313" key="2">
    <source>
        <dbReference type="Proteomes" id="UP000246077"/>
    </source>
</evidence>
<dbReference type="RefSeq" id="WP_109921315.1">
    <property type="nucleotide sequence ID" value="NZ_QGLF01000003.1"/>
</dbReference>
<dbReference type="PANTHER" id="PTHR34235">
    <property type="entry name" value="SLR1203 PROTEIN-RELATED"/>
    <property type="match status" value="1"/>
</dbReference>